<evidence type="ECO:0000313" key="2">
    <source>
        <dbReference type="Proteomes" id="UP001064048"/>
    </source>
</evidence>
<reference evidence="1 2" key="1">
    <citation type="journal article" date="2022" name="Genome Biol. Evol.">
        <title>The Spruce Budworm Genome: Reconstructing the Evolutionary History of Antifreeze Proteins.</title>
        <authorList>
            <person name="Beliveau C."/>
            <person name="Gagne P."/>
            <person name="Picq S."/>
            <person name="Vernygora O."/>
            <person name="Keeling C.I."/>
            <person name="Pinkney K."/>
            <person name="Doucet D."/>
            <person name="Wen F."/>
            <person name="Johnston J.S."/>
            <person name="Maaroufi H."/>
            <person name="Boyle B."/>
            <person name="Laroche J."/>
            <person name="Dewar K."/>
            <person name="Juretic N."/>
            <person name="Blackburn G."/>
            <person name="Nisole A."/>
            <person name="Brunet B."/>
            <person name="Brandao M."/>
            <person name="Lumley L."/>
            <person name="Duan J."/>
            <person name="Quan G."/>
            <person name="Lucarotti C.J."/>
            <person name="Roe A.D."/>
            <person name="Sperling F.A.H."/>
            <person name="Levesque R.C."/>
            <person name="Cusson M."/>
        </authorList>
    </citation>
    <scope>NUCLEOTIDE SEQUENCE [LARGE SCALE GENOMIC DNA]</scope>
    <source>
        <strain evidence="1">Glfc:IPQL:Cfum</strain>
    </source>
</reference>
<name>A0ACC0K486_CHOFU</name>
<dbReference type="Proteomes" id="UP001064048">
    <property type="component" value="Chromosome Z"/>
</dbReference>
<comment type="caution">
    <text evidence="1">The sequence shown here is derived from an EMBL/GenBank/DDBJ whole genome shotgun (WGS) entry which is preliminary data.</text>
</comment>
<gene>
    <name evidence="1" type="ORF">MSG28_001199</name>
</gene>
<keyword evidence="2" id="KW-1185">Reference proteome</keyword>
<sequence length="307" mass="33703">MAANAAGIHFQFSSHPASSRLAGGKSPLDPFLSRLLAQTTLRNTMGTRPLHEILSERETISGNMQIALDEATEAWGIKVERVEMCPVHARSASRPLGDSSLFVRLPRVNRVRSARRSPHLHFIIDYLEISWTTRRPLVVNAASTRRPPVDKEWTPKVEAVLVGKDVRLPVQLQRAMAAEAEAAREARAKVIAAEGEQKASRALREASEVIGDSPAALQLRYLQLLALLASRSSSAVEQVPYGVQLFGIHPCPARDRLSSAFGGQLDRQCVQQVFFLLFLVDSYGCHDNPRPHTVSSDPIGSVVPIGR</sequence>
<organism evidence="1 2">
    <name type="scientific">Choristoneura fumiferana</name>
    <name type="common">Spruce budworm moth</name>
    <name type="synonym">Archips fumiferana</name>
    <dbReference type="NCBI Taxonomy" id="7141"/>
    <lineage>
        <taxon>Eukaryota</taxon>
        <taxon>Metazoa</taxon>
        <taxon>Ecdysozoa</taxon>
        <taxon>Arthropoda</taxon>
        <taxon>Hexapoda</taxon>
        <taxon>Insecta</taxon>
        <taxon>Pterygota</taxon>
        <taxon>Neoptera</taxon>
        <taxon>Endopterygota</taxon>
        <taxon>Lepidoptera</taxon>
        <taxon>Glossata</taxon>
        <taxon>Ditrysia</taxon>
        <taxon>Tortricoidea</taxon>
        <taxon>Tortricidae</taxon>
        <taxon>Tortricinae</taxon>
        <taxon>Choristoneura</taxon>
    </lineage>
</organism>
<accession>A0ACC0K486</accession>
<dbReference type="EMBL" id="CM046131">
    <property type="protein sequence ID" value="KAI8431154.1"/>
    <property type="molecule type" value="Genomic_DNA"/>
</dbReference>
<proteinExistence type="predicted"/>
<evidence type="ECO:0000313" key="1">
    <source>
        <dbReference type="EMBL" id="KAI8431154.1"/>
    </source>
</evidence>
<protein>
    <submittedName>
        <fullName evidence="1">Uncharacterized protein</fullName>
    </submittedName>
</protein>